<dbReference type="GO" id="GO:0016407">
    <property type="term" value="F:acetyltransferase activity"/>
    <property type="evidence" value="ECO:0007669"/>
    <property type="project" value="TreeGrafter"/>
</dbReference>
<dbReference type="STRING" id="762376.AXYL_02631"/>
<dbReference type="InterPro" id="IPR003016">
    <property type="entry name" value="2-oxoA_DH_lipoyl-BS"/>
</dbReference>
<evidence type="ECO:0000259" key="10">
    <source>
        <dbReference type="PROSITE" id="PS51826"/>
    </source>
</evidence>
<dbReference type="InterPro" id="IPR001078">
    <property type="entry name" value="2-oxoacid_DH_actylTfrase"/>
</dbReference>
<dbReference type="PANTHER" id="PTHR43178:SF5">
    <property type="entry name" value="LIPOAMIDE ACYLTRANSFERASE COMPONENT OF BRANCHED-CHAIN ALPHA-KETO ACID DEHYDROGENASE COMPLEX, MITOCHONDRIAL"/>
    <property type="match status" value="1"/>
</dbReference>
<protein>
    <recommendedName>
        <fullName evidence="7">Dihydrolipoamide acetyltransferase component of pyruvate dehydrogenase complex</fullName>
        <ecNumber evidence="7">2.3.1.-</ecNumber>
    </recommendedName>
</protein>
<reference evidence="11 12" key="1">
    <citation type="journal article" date="2011" name="J. Bacteriol.">
        <title>Complete genome sequence of the haloaromatic acid-degrading bacterium Achromobacter xylosoxidans A8.</title>
        <authorList>
            <person name="Strnad H."/>
            <person name="Ridl J."/>
            <person name="Paces J."/>
            <person name="Kolar M."/>
            <person name="Vlcek C."/>
            <person name="Paces V."/>
        </authorList>
    </citation>
    <scope>NUCLEOTIDE SEQUENCE [LARGE SCALE GENOMIC DNA]</scope>
    <source>
        <strain evidence="11 12">A8</strain>
    </source>
</reference>
<dbReference type="EMBL" id="CP002287">
    <property type="protein sequence ID" value="ADP15951.1"/>
    <property type="molecule type" value="Genomic_DNA"/>
</dbReference>
<evidence type="ECO:0000259" key="9">
    <source>
        <dbReference type="PROSITE" id="PS50968"/>
    </source>
</evidence>
<dbReference type="SUPFAM" id="SSF52777">
    <property type="entry name" value="CoA-dependent acyltransferases"/>
    <property type="match status" value="1"/>
</dbReference>
<dbReference type="RefSeq" id="WP_013393269.1">
    <property type="nucleotide sequence ID" value="NC_014640.1"/>
</dbReference>
<comment type="similarity">
    <text evidence="2 7">Belongs to the 2-oxoacid dehydrogenase family.</text>
</comment>
<keyword evidence="5 7" id="KW-0450">Lipoyl</keyword>
<feature type="domain" description="Peripheral subunit-binding (PSBD)" evidence="10">
    <location>
        <begin position="155"/>
        <end position="192"/>
    </location>
</feature>
<organism evidence="11 12">
    <name type="scientific">Achromobacter xylosoxidans (strain A8)</name>
    <dbReference type="NCBI Taxonomy" id="762376"/>
    <lineage>
        <taxon>Bacteria</taxon>
        <taxon>Pseudomonadati</taxon>
        <taxon>Pseudomonadota</taxon>
        <taxon>Betaproteobacteria</taxon>
        <taxon>Burkholderiales</taxon>
        <taxon>Alcaligenaceae</taxon>
        <taxon>Achromobacter</taxon>
    </lineage>
</organism>
<feature type="region of interest" description="Disordered" evidence="8">
    <location>
        <begin position="105"/>
        <end position="159"/>
    </location>
</feature>
<evidence type="ECO:0000256" key="4">
    <source>
        <dbReference type="ARBA" id="ARBA00022679"/>
    </source>
</evidence>
<dbReference type="PATRIC" id="fig|762376.5.peg.2636"/>
<dbReference type="CDD" id="cd06849">
    <property type="entry name" value="lipoyl_domain"/>
    <property type="match status" value="1"/>
</dbReference>
<dbReference type="KEGG" id="axy:AXYL_02631"/>
<accession>E3HQZ1</accession>
<dbReference type="Gene3D" id="3.30.559.10">
    <property type="entry name" value="Chloramphenicol acetyltransferase-like domain"/>
    <property type="match status" value="1"/>
</dbReference>
<dbReference type="GO" id="GO:0031405">
    <property type="term" value="F:lipoic acid binding"/>
    <property type="evidence" value="ECO:0007669"/>
    <property type="project" value="TreeGrafter"/>
</dbReference>
<evidence type="ECO:0000256" key="2">
    <source>
        <dbReference type="ARBA" id="ARBA00007317"/>
    </source>
</evidence>
<dbReference type="InterPro" id="IPR023213">
    <property type="entry name" value="CAT-like_dom_sf"/>
</dbReference>
<dbReference type="FunFam" id="3.30.559.10:FF:000007">
    <property type="entry name" value="Dihydrolipoamide acetyltransferase component of pyruvate dehydrogenase complex"/>
    <property type="match status" value="1"/>
</dbReference>
<comment type="cofactor">
    <cofactor evidence="1 7">
        <name>(R)-lipoate</name>
        <dbReference type="ChEBI" id="CHEBI:83088"/>
    </cofactor>
</comment>
<dbReference type="GO" id="GO:0005737">
    <property type="term" value="C:cytoplasm"/>
    <property type="evidence" value="ECO:0007669"/>
    <property type="project" value="TreeGrafter"/>
</dbReference>
<dbReference type="Pfam" id="PF00364">
    <property type="entry name" value="Biotin_lipoyl"/>
    <property type="match status" value="1"/>
</dbReference>
<evidence type="ECO:0000256" key="6">
    <source>
        <dbReference type="ARBA" id="ARBA00023315"/>
    </source>
</evidence>
<evidence type="ECO:0000256" key="1">
    <source>
        <dbReference type="ARBA" id="ARBA00001938"/>
    </source>
</evidence>
<keyword evidence="4 7" id="KW-0808">Transferase</keyword>
<dbReference type="SUPFAM" id="SSF51230">
    <property type="entry name" value="Single hybrid motif"/>
    <property type="match status" value="1"/>
</dbReference>
<dbReference type="PROSITE" id="PS00189">
    <property type="entry name" value="LIPOYL"/>
    <property type="match status" value="1"/>
</dbReference>
<evidence type="ECO:0000313" key="12">
    <source>
        <dbReference type="Proteomes" id="UP000006876"/>
    </source>
</evidence>
<proteinExistence type="inferred from homology"/>
<name>E3HQZ1_ACHXA</name>
<sequence>MGIHVIKMPDIGEGIAEVELVAWHVKIGDMVAEDQPLADVMTDKATVEIPAPVVGRVVALGGDVGQVMAVGGELIRLEVEGEGNLKPGADAAPAKAVAAPAATQPVAAAPAPQPAPAPKAAAEAAAPVKPSAQSPAQPARQAPAAVARQPGDKPLASPAVRKRAWDLGIELRYVQGSGPAGRILHEDLDAYLQGQGGGAQARGGVAYAERNDEENVPVIGLRRKIAQKMAESKRRIPHFSYVEEIDVTELEELRASLNQKWGASRGKLTLLPLLARAMVVALRDFPQINARYDDEGGVVTRYGAVHIGIATQSDGGLMVPVMRHAEARDLWSMAAEIVRLAEAVRTGSASRDELSGSTITITSLGPLGGIVTTPVINHPEVGIVGVNRIVERPAIRNGAVVARKLMNLSSSFDHRVVDGMDAARFIQAVRALLEQPALLFVE</sequence>
<evidence type="ECO:0000256" key="5">
    <source>
        <dbReference type="ARBA" id="ARBA00022823"/>
    </source>
</evidence>
<dbReference type="Pfam" id="PF02817">
    <property type="entry name" value="E3_binding"/>
    <property type="match status" value="1"/>
</dbReference>
<gene>
    <name evidence="11" type="primary">bkdB</name>
    <name evidence="11" type="ordered locus">AXYL_02631</name>
</gene>
<dbReference type="InterPro" id="IPR004167">
    <property type="entry name" value="PSBD"/>
</dbReference>
<dbReference type="Pfam" id="PF00198">
    <property type="entry name" value="2-oxoacid_dh"/>
    <property type="match status" value="1"/>
</dbReference>
<feature type="domain" description="Lipoyl-binding" evidence="9">
    <location>
        <begin position="3"/>
        <end position="78"/>
    </location>
</feature>
<keyword evidence="6 7" id="KW-0012">Acyltransferase</keyword>
<dbReference type="PROSITE" id="PS51826">
    <property type="entry name" value="PSBD"/>
    <property type="match status" value="1"/>
</dbReference>
<dbReference type="HOGENOM" id="CLU_016733_10_0_4"/>
<dbReference type="InterPro" id="IPR011053">
    <property type="entry name" value="Single_hybrid_motif"/>
</dbReference>
<dbReference type="InterPro" id="IPR036625">
    <property type="entry name" value="E3-bd_dom_sf"/>
</dbReference>
<dbReference type="Gene3D" id="4.10.320.10">
    <property type="entry name" value="E3-binding domain"/>
    <property type="match status" value="1"/>
</dbReference>
<dbReference type="SUPFAM" id="SSF47005">
    <property type="entry name" value="Peripheral subunit-binding domain of 2-oxo acid dehydrogenase complex"/>
    <property type="match status" value="1"/>
</dbReference>
<dbReference type="InterPro" id="IPR050743">
    <property type="entry name" value="2-oxoacid_DH_E2_comp"/>
</dbReference>
<feature type="compositionally biased region" description="Low complexity" evidence="8">
    <location>
        <begin position="118"/>
        <end position="149"/>
    </location>
</feature>
<dbReference type="InterPro" id="IPR000089">
    <property type="entry name" value="Biotin_lipoyl"/>
</dbReference>
<dbReference type="OrthoDB" id="9805770at2"/>
<dbReference type="PANTHER" id="PTHR43178">
    <property type="entry name" value="DIHYDROLIPOAMIDE ACETYLTRANSFERASE COMPONENT OF PYRUVATE DEHYDROGENASE COMPLEX"/>
    <property type="match status" value="1"/>
</dbReference>
<dbReference type="Gene3D" id="2.40.50.100">
    <property type="match status" value="1"/>
</dbReference>
<dbReference type="PROSITE" id="PS50968">
    <property type="entry name" value="BIOTINYL_LIPOYL"/>
    <property type="match status" value="1"/>
</dbReference>
<dbReference type="EC" id="2.3.1.-" evidence="7"/>
<evidence type="ECO:0000256" key="7">
    <source>
        <dbReference type="RuleBase" id="RU003423"/>
    </source>
</evidence>
<dbReference type="AlphaFoldDB" id="E3HQZ1"/>
<evidence type="ECO:0000313" key="11">
    <source>
        <dbReference type="EMBL" id="ADP15951.1"/>
    </source>
</evidence>
<dbReference type="eggNOG" id="COG0508">
    <property type="taxonomic scope" value="Bacteria"/>
</dbReference>
<evidence type="ECO:0000256" key="3">
    <source>
        <dbReference type="ARBA" id="ARBA00011484"/>
    </source>
</evidence>
<comment type="subunit">
    <text evidence="3">Forms a 24-polypeptide structural core with octahedral symmetry.</text>
</comment>
<evidence type="ECO:0000256" key="8">
    <source>
        <dbReference type="SAM" id="MobiDB-lite"/>
    </source>
</evidence>
<dbReference type="Proteomes" id="UP000006876">
    <property type="component" value="Chromosome"/>
</dbReference>